<feature type="transmembrane region" description="Helical" evidence="1">
    <location>
        <begin position="12"/>
        <end position="29"/>
    </location>
</feature>
<keyword evidence="1" id="KW-1133">Transmembrane helix</keyword>
<dbReference type="PANTHER" id="PTHR35864:SF1">
    <property type="entry name" value="ZINC METALLOPROTEASE YWHC-RELATED"/>
    <property type="match status" value="1"/>
</dbReference>
<keyword evidence="1" id="KW-0812">Transmembrane</keyword>
<dbReference type="GeneID" id="39849580"/>
<keyword evidence="2" id="KW-0482">Metalloprotease</keyword>
<keyword evidence="2" id="KW-0645">Protease</keyword>
<accession>A0A4D6HGU6</accession>
<feature type="transmembrane region" description="Helical" evidence="1">
    <location>
        <begin position="123"/>
        <end position="145"/>
    </location>
</feature>
<feature type="transmembrane region" description="Helical" evidence="1">
    <location>
        <begin position="152"/>
        <end position="170"/>
    </location>
</feature>
<dbReference type="EMBL" id="CP031310">
    <property type="protein sequence ID" value="QCC52815.1"/>
    <property type="molecule type" value="Genomic_DNA"/>
</dbReference>
<dbReference type="OrthoDB" id="86131at2157"/>
<feature type="transmembrane region" description="Helical" evidence="1">
    <location>
        <begin position="190"/>
        <end position="210"/>
    </location>
</feature>
<feature type="transmembrane region" description="Helical" evidence="1">
    <location>
        <begin position="49"/>
        <end position="70"/>
    </location>
</feature>
<evidence type="ECO:0000313" key="3">
    <source>
        <dbReference type="Proteomes" id="UP000296706"/>
    </source>
</evidence>
<dbReference type="GO" id="GO:0008237">
    <property type="term" value="F:metallopeptidase activity"/>
    <property type="evidence" value="ECO:0007669"/>
    <property type="project" value="UniProtKB-KW"/>
</dbReference>
<dbReference type="PANTHER" id="PTHR35864">
    <property type="entry name" value="ZINC METALLOPROTEASE MJ0611-RELATED"/>
    <property type="match status" value="1"/>
</dbReference>
<sequence length="212" mass="22240">MDIRFSQRELKDLGIAWVALGVAFTAFYYNPEIRTLLAGVRADAALNVLAAGFAISMATAGVGFLLHELAHKVVAIHYGQVAEFRADYNMLFLAVMAGLAGFLFAAPGAVYHRGFVTKREQGLIALAGPVTNVGLVGVFGVLWLAGGAAGEIVATVGWLGVIINALLAGFNMIPFGPLDGKKVMNWSQPVWVATAVPMIGGAIVLLFGGIPL</sequence>
<organism evidence="2 3">
    <name type="scientific">Halapricum salinum</name>
    <dbReference type="NCBI Taxonomy" id="1457250"/>
    <lineage>
        <taxon>Archaea</taxon>
        <taxon>Methanobacteriati</taxon>
        <taxon>Methanobacteriota</taxon>
        <taxon>Stenosarchaea group</taxon>
        <taxon>Halobacteria</taxon>
        <taxon>Halobacteriales</taxon>
        <taxon>Haloarculaceae</taxon>
        <taxon>Halapricum</taxon>
    </lineage>
</organism>
<dbReference type="STRING" id="1457250.GCA_000755225_02270"/>
<keyword evidence="3" id="KW-1185">Reference proteome</keyword>
<dbReference type="Proteomes" id="UP000296706">
    <property type="component" value="Chromosome"/>
</dbReference>
<keyword evidence="1" id="KW-0472">Membrane</keyword>
<dbReference type="KEGG" id="hsn:DV733_16935"/>
<evidence type="ECO:0000313" key="2">
    <source>
        <dbReference type="EMBL" id="QCC52815.1"/>
    </source>
</evidence>
<proteinExistence type="predicted"/>
<reference evidence="2 3" key="1">
    <citation type="journal article" date="2019" name="Nat. Commun.">
        <title>A new type of DNA phosphorothioation-based antiviral system in archaea.</title>
        <authorList>
            <person name="Xiong L."/>
            <person name="Liu S."/>
            <person name="Chen S."/>
            <person name="Xiao Y."/>
            <person name="Zhu B."/>
            <person name="Gao Y."/>
            <person name="Zhang Y."/>
            <person name="Chen B."/>
            <person name="Luo J."/>
            <person name="Deng Z."/>
            <person name="Chen X."/>
            <person name="Wang L."/>
            <person name="Chen S."/>
        </authorList>
    </citation>
    <scope>NUCLEOTIDE SEQUENCE [LARGE SCALE GENOMIC DNA]</scope>
    <source>
        <strain evidence="2 3">CBA1105</strain>
    </source>
</reference>
<protein>
    <submittedName>
        <fullName evidence="2">Metalloprotease</fullName>
    </submittedName>
</protein>
<feature type="transmembrane region" description="Helical" evidence="1">
    <location>
        <begin position="91"/>
        <end position="111"/>
    </location>
</feature>
<dbReference type="InterPro" id="IPR052348">
    <property type="entry name" value="Metallopeptidase_M50B"/>
</dbReference>
<name>A0A4D6HGU6_9EURY</name>
<keyword evidence="2" id="KW-0378">Hydrolase</keyword>
<dbReference type="AlphaFoldDB" id="A0A4D6HGU6"/>
<evidence type="ECO:0000256" key="1">
    <source>
        <dbReference type="SAM" id="Phobius"/>
    </source>
</evidence>
<dbReference type="RefSeq" id="WP_049993133.1">
    <property type="nucleotide sequence ID" value="NZ_CP031310.1"/>
</dbReference>
<dbReference type="GO" id="GO:0006508">
    <property type="term" value="P:proteolysis"/>
    <property type="evidence" value="ECO:0007669"/>
    <property type="project" value="UniProtKB-KW"/>
</dbReference>
<gene>
    <name evidence="2" type="ORF">DV733_16935</name>
</gene>